<feature type="region of interest" description="Disordered" evidence="1">
    <location>
        <begin position="32"/>
        <end position="97"/>
    </location>
</feature>
<feature type="compositionally biased region" description="Low complexity" evidence="1">
    <location>
        <begin position="33"/>
        <end position="44"/>
    </location>
</feature>
<feature type="compositionally biased region" description="Low complexity" evidence="1">
    <location>
        <begin position="56"/>
        <end position="75"/>
    </location>
</feature>
<feature type="compositionally biased region" description="Polar residues" evidence="1">
    <location>
        <begin position="81"/>
        <end position="97"/>
    </location>
</feature>
<dbReference type="GeneID" id="61305927"/>
<dbReference type="Proteomes" id="UP000183529">
    <property type="component" value="Unassembled WGS sequence"/>
</dbReference>
<feature type="chain" id="PRO_5015053595" description="Proteophosphoglycan ppg4" evidence="2">
    <location>
        <begin position="26"/>
        <end position="97"/>
    </location>
</feature>
<evidence type="ECO:0000313" key="4">
    <source>
        <dbReference type="EMBL" id="SEJ26451.1"/>
    </source>
</evidence>
<comment type="caution">
    <text evidence="4">The sequence shown here is derived from an EMBL/GenBank/DDBJ whole genome shotgun (WGS) entry which is preliminary data.</text>
</comment>
<dbReference type="AlphaFoldDB" id="A0A1A5XBJ8"/>
<feature type="signal peptide" evidence="2">
    <location>
        <begin position="1"/>
        <end position="25"/>
    </location>
</feature>
<evidence type="ECO:0000313" key="6">
    <source>
        <dbReference type="Proteomes" id="UP000247515"/>
    </source>
</evidence>
<evidence type="ECO:0008006" key="7">
    <source>
        <dbReference type="Google" id="ProtNLM"/>
    </source>
</evidence>
<evidence type="ECO:0000256" key="1">
    <source>
        <dbReference type="SAM" id="MobiDB-lite"/>
    </source>
</evidence>
<reference evidence="4 5" key="1">
    <citation type="submission" date="2016-10" db="EMBL/GenBank/DDBJ databases">
        <authorList>
            <person name="Varghese N."/>
            <person name="Submissions S."/>
        </authorList>
    </citation>
    <scope>NUCLEOTIDE SEQUENCE [LARGE SCALE GENOMIC DNA]</scope>
    <source>
        <strain evidence="4 5">LMG 22274</strain>
    </source>
</reference>
<evidence type="ECO:0000313" key="3">
    <source>
        <dbReference type="EMBL" id="PXX17537.1"/>
    </source>
</evidence>
<evidence type="ECO:0000313" key="5">
    <source>
        <dbReference type="Proteomes" id="UP000183529"/>
    </source>
</evidence>
<accession>A0A1A5XBJ8</accession>
<dbReference type="EMBL" id="FNZM01000003">
    <property type="protein sequence ID" value="SEJ26451.1"/>
    <property type="molecule type" value="Genomic_DNA"/>
</dbReference>
<proteinExistence type="predicted"/>
<evidence type="ECO:0000256" key="2">
    <source>
        <dbReference type="SAM" id="SignalP"/>
    </source>
</evidence>
<gene>
    <name evidence="3" type="ORF">C7400_106254</name>
    <name evidence="4" type="ORF">SAMN05216550_103379</name>
</gene>
<organism evidence="4 5">
    <name type="scientific">Paraburkholderia tropica</name>
    <dbReference type="NCBI Taxonomy" id="92647"/>
    <lineage>
        <taxon>Bacteria</taxon>
        <taxon>Pseudomonadati</taxon>
        <taxon>Pseudomonadota</taxon>
        <taxon>Betaproteobacteria</taxon>
        <taxon>Burkholderiales</taxon>
        <taxon>Burkholderiaceae</taxon>
        <taxon>Paraburkholderia</taxon>
    </lineage>
</organism>
<dbReference type="RefSeq" id="WP_065061006.1">
    <property type="nucleotide sequence ID" value="NZ_CADFGN010000001.1"/>
</dbReference>
<reference evidence="3 6" key="2">
    <citation type="submission" date="2018-05" db="EMBL/GenBank/DDBJ databases">
        <title>Genomic Encyclopedia of Type Strains, Phase IV (KMG-V): Genome sequencing to study the core and pangenomes of soil and plant-associated prokaryotes.</title>
        <authorList>
            <person name="Whitman W."/>
        </authorList>
    </citation>
    <scope>NUCLEOTIDE SEQUENCE [LARGE SCALE GENOMIC DNA]</scope>
    <source>
        <strain evidence="3 6">SIr-6563</strain>
    </source>
</reference>
<dbReference type="Proteomes" id="UP000247515">
    <property type="component" value="Unassembled WGS sequence"/>
</dbReference>
<sequence>MKPITSTLFAAAAATALLMSGAAFAQNNTLATPSVKSPVAPPASGYGTPGLANSDSGAGTSNANQANGANSNATSIAPAYGTNNTLATPSTKSPSGQ</sequence>
<protein>
    <recommendedName>
        <fullName evidence="7">Proteophosphoglycan ppg4</fullName>
    </recommendedName>
</protein>
<keyword evidence="2" id="KW-0732">Signal</keyword>
<dbReference type="EMBL" id="QJJV01000006">
    <property type="protein sequence ID" value="PXX17537.1"/>
    <property type="molecule type" value="Genomic_DNA"/>
</dbReference>
<keyword evidence="6" id="KW-1185">Reference proteome</keyword>
<name>A0A1A5XBJ8_9BURK</name>